<evidence type="ECO:0000259" key="10">
    <source>
        <dbReference type="PROSITE" id="PS51643"/>
    </source>
</evidence>
<evidence type="ECO:0000313" key="12">
    <source>
        <dbReference type="Proteomes" id="UP001469365"/>
    </source>
</evidence>
<evidence type="ECO:0000256" key="6">
    <source>
        <dbReference type="ARBA" id="ARBA00022806"/>
    </source>
</evidence>
<evidence type="ECO:0000256" key="1">
    <source>
        <dbReference type="ARBA" id="ARBA00006847"/>
    </source>
</evidence>
<dbReference type="Gene3D" id="1.10.3210.30">
    <property type="match status" value="1"/>
</dbReference>
<reference evidence="11 12" key="1">
    <citation type="submission" date="2024-04" db="EMBL/GenBank/DDBJ databases">
        <title>draft genome sequnece of Paenibacillus filicis.</title>
        <authorList>
            <person name="Kim D.-U."/>
        </authorList>
    </citation>
    <scope>NUCLEOTIDE SEQUENCE [LARGE SCALE GENOMIC DNA]</scope>
    <source>
        <strain evidence="11 12">KACC14197</strain>
    </source>
</reference>
<dbReference type="InterPro" id="IPR038257">
    <property type="entry name" value="CRISPR-assoc_Cas3_HD_sf"/>
</dbReference>
<keyword evidence="7" id="KW-0067">ATP-binding</keyword>
<keyword evidence="5" id="KW-0378">Hydrolase</keyword>
<comment type="caution">
    <text evidence="11">The sequence shown here is derived from an EMBL/GenBank/DDBJ whole genome shotgun (WGS) entry which is preliminary data.</text>
</comment>
<dbReference type="InterPro" id="IPR011545">
    <property type="entry name" value="DEAD/DEAH_box_helicase_dom"/>
</dbReference>
<dbReference type="InterPro" id="IPR006483">
    <property type="entry name" value="CRISPR-assoc_Cas3_HD"/>
</dbReference>
<dbReference type="SMART" id="SM00487">
    <property type="entry name" value="DEXDc"/>
    <property type="match status" value="1"/>
</dbReference>
<accession>A0ABU9DEF5</accession>
<comment type="similarity">
    <text evidence="1">In the N-terminal section; belongs to the CRISPR-associated nuclease Cas3-HD family.</text>
</comment>
<feature type="domain" description="HD Cas3-type" evidence="10">
    <location>
        <begin position="18"/>
        <end position="186"/>
    </location>
</feature>
<dbReference type="Pfam" id="PF00270">
    <property type="entry name" value="DEAD"/>
    <property type="match status" value="1"/>
</dbReference>
<evidence type="ECO:0000256" key="5">
    <source>
        <dbReference type="ARBA" id="ARBA00022801"/>
    </source>
</evidence>
<feature type="domain" description="Helicase ATP-binding" evidence="9">
    <location>
        <begin position="252"/>
        <end position="433"/>
    </location>
</feature>
<dbReference type="PANTHER" id="PTHR24031">
    <property type="entry name" value="RNA HELICASE"/>
    <property type="match status" value="1"/>
</dbReference>
<dbReference type="CDD" id="cd17930">
    <property type="entry name" value="DEXHc_cas3"/>
    <property type="match status" value="1"/>
</dbReference>
<keyword evidence="6" id="KW-0347">Helicase</keyword>
<dbReference type="InterPro" id="IPR027417">
    <property type="entry name" value="P-loop_NTPase"/>
</dbReference>
<dbReference type="EMBL" id="JBBPCC010000001">
    <property type="protein sequence ID" value="MEK8126507.1"/>
    <property type="molecule type" value="Genomic_DNA"/>
</dbReference>
<organism evidence="11 12">
    <name type="scientific">Paenibacillus filicis</name>
    <dbReference type="NCBI Taxonomy" id="669464"/>
    <lineage>
        <taxon>Bacteria</taxon>
        <taxon>Bacillati</taxon>
        <taxon>Bacillota</taxon>
        <taxon>Bacilli</taxon>
        <taxon>Bacillales</taxon>
        <taxon>Paenibacillaceae</taxon>
        <taxon>Paenibacillus</taxon>
    </lineage>
</organism>
<comment type="similarity">
    <text evidence="2">In the central section; belongs to the CRISPR-associated helicase Cas3 family.</text>
</comment>
<gene>
    <name evidence="11" type="primary">cas3</name>
    <name evidence="11" type="ORF">WMW72_01115</name>
</gene>
<evidence type="ECO:0000256" key="2">
    <source>
        <dbReference type="ARBA" id="ARBA00009046"/>
    </source>
</evidence>
<sequence length="758" mass="86556">MKGGKMDYYYAHRTKERDKSRWQLLTVHLQKVAQLSEQFAAEFQAAPWGRLAGLLHDAGKFSDKFQRRLEGTPVPVDHATAGAQYICRLWKRGDKPMVTSHILAYVIAGHHAGLVDFGTVADADERSLSRRLVKKIEAYENALEQHLPEAASPVLTNPLKAGIHEGIQLSLFIRMLFSCLVDADSLDTEEYTEPGKSNLRVSTAKLADLLVHYREHMQESFSNPKKQIDKLRAELLQECLRRASGAPGMYSLTLPTGSGKTLISLGFALEHAEHHTHMRRIIFVIPYTSIIEQNANVYREALGGEHVLEHHSNVQHEADEDLEEKDEMRKLTKKMELATENWDAPIVVTTNVQFFESLFSNKRSRCRKLHNLANSIIVLDEAQMMNGEFFKPCLHALEELCRNYGATVVFSTATQPYVQPVFVKPVEIQEIVEDVPLRFDQFRRVRLNMLGMTDHDALVERMASDRQALCIVNTRKAARELFEKLKAIPGIDRIAVFHLSARMCPMHRMEKLKEIRERLQDGDDCLLISTQLIECGVDVDFPVVYRELAGLDSIAQAAGRCNRNRKVPLRDAYVFETAETPYQGWFGLTAGAARKVLEEFADDPISLEAMRAYFGELYFYQTLGKGTANSKDLTDKYEILPLLQEQARRLEFPFETVAQKFELIQSAAKPVLINYDEKAKKALDALPHAEGITKLMRQLQSYVVQLYPPEFEAFRQAGELIEVRENIFQLKNPDYWYKEDIGVQPFTAEYHAQELYVF</sequence>
<evidence type="ECO:0000256" key="3">
    <source>
        <dbReference type="ARBA" id="ARBA00022723"/>
    </source>
</evidence>
<keyword evidence="12" id="KW-1185">Reference proteome</keyword>
<dbReference type="CDD" id="cd09641">
    <property type="entry name" value="Cas3''_I"/>
    <property type="match status" value="1"/>
</dbReference>
<protein>
    <submittedName>
        <fullName evidence="11">CRISPR-associated helicase Cas3</fullName>
    </submittedName>
</protein>
<dbReference type="Gene3D" id="3.40.50.300">
    <property type="entry name" value="P-loop containing nucleotide triphosphate hydrolases"/>
    <property type="match status" value="2"/>
</dbReference>
<dbReference type="PROSITE" id="PS51192">
    <property type="entry name" value="HELICASE_ATP_BIND_1"/>
    <property type="match status" value="1"/>
</dbReference>
<dbReference type="SUPFAM" id="SSF52540">
    <property type="entry name" value="P-loop containing nucleoside triphosphate hydrolases"/>
    <property type="match status" value="1"/>
</dbReference>
<evidence type="ECO:0000313" key="11">
    <source>
        <dbReference type="EMBL" id="MEK8126507.1"/>
    </source>
</evidence>
<dbReference type="InterPro" id="IPR014001">
    <property type="entry name" value="Helicase_ATP-bd"/>
</dbReference>
<evidence type="ECO:0000256" key="4">
    <source>
        <dbReference type="ARBA" id="ARBA00022741"/>
    </source>
</evidence>
<dbReference type="PROSITE" id="PS51643">
    <property type="entry name" value="HD_CAS3"/>
    <property type="match status" value="1"/>
</dbReference>
<dbReference type="InterPro" id="IPR006674">
    <property type="entry name" value="HD_domain"/>
</dbReference>
<dbReference type="RefSeq" id="WP_341413563.1">
    <property type="nucleotide sequence ID" value="NZ_JBBPCC010000001.1"/>
</dbReference>
<dbReference type="SUPFAM" id="SSF109604">
    <property type="entry name" value="HD-domain/PDEase-like"/>
    <property type="match status" value="1"/>
</dbReference>
<evidence type="ECO:0000256" key="7">
    <source>
        <dbReference type="ARBA" id="ARBA00022840"/>
    </source>
</evidence>
<keyword evidence="3" id="KW-0479">Metal-binding</keyword>
<dbReference type="Pfam" id="PF22590">
    <property type="entry name" value="Cas3-like_C_2"/>
    <property type="match status" value="1"/>
</dbReference>
<name>A0ABU9DEF5_9BACL</name>
<dbReference type="Proteomes" id="UP001469365">
    <property type="component" value="Unassembled WGS sequence"/>
</dbReference>
<keyword evidence="8" id="KW-0051">Antiviral defense</keyword>
<dbReference type="Pfam" id="PF01966">
    <property type="entry name" value="HD"/>
    <property type="match status" value="1"/>
</dbReference>
<evidence type="ECO:0000259" key="9">
    <source>
        <dbReference type="PROSITE" id="PS51192"/>
    </source>
</evidence>
<keyword evidence="4" id="KW-0547">Nucleotide-binding</keyword>
<evidence type="ECO:0000256" key="8">
    <source>
        <dbReference type="ARBA" id="ARBA00023118"/>
    </source>
</evidence>
<proteinExistence type="inferred from homology"/>
<dbReference type="InterPro" id="IPR054712">
    <property type="entry name" value="Cas3-like_dom"/>
</dbReference>